<dbReference type="Pfam" id="PF00059">
    <property type="entry name" value="Lectin_C"/>
    <property type="match status" value="2"/>
</dbReference>
<dbReference type="Gene3D" id="2.60.120.290">
    <property type="entry name" value="Spermadhesin, CUB domain"/>
    <property type="match status" value="1"/>
</dbReference>
<organism evidence="3 4">
    <name type="scientific">Pristionchus mayeri</name>
    <dbReference type="NCBI Taxonomy" id="1317129"/>
    <lineage>
        <taxon>Eukaryota</taxon>
        <taxon>Metazoa</taxon>
        <taxon>Ecdysozoa</taxon>
        <taxon>Nematoda</taxon>
        <taxon>Chromadorea</taxon>
        <taxon>Rhabditida</taxon>
        <taxon>Rhabditina</taxon>
        <taxon>Diplogasteromorpha</taxon>
        <taxon>Diplogasteroidea</taxon>
        <taxon>Neodiplogasteridae</taxon>
        <taxon>Pristionchus</taxon>
    </lineage>
</organism>
<dbReference type="Proteomes" id="UP001328107">
    <property type="component" value="Unassembled WGS sequence"/>
</dbReference>
<protein>
    <recommendedName>
        <fullName evidence="2">C-type lectin domain-containing protein</fullName>
    </recommendedName>
</protein>
<dbReference type="CDD" id="cd00037">
    <property type="entry name" value="CLECT"/>
    <property type="match status" value="2"/>
</dbReference>
<reference evidence="4" key="1">
    <citation type="submission" date="2022-10" db="EMBL/GenBank/DDBJ databases">
        <title>Genome assembly of Pristionchus species.</title>
        <authorList>
            <person name="Yoshida K."/>
            <person name="Sommer R.J."/>
        </authorList>
    </citation>
    <scope>NUCLEOTIDE SEQUENCE [LARGE SCALE GENOMIC DNA]</scope>
    <source>
        <strain evidence="4">RS5460</strain>
    </source>
</reference>
<evidence type="ECO:0000313" key="4">
    <source>
        <dbReference type="Proteomes" id="UP001328107"/>
    </source>
</evidence>
<dbReference type="InterPro" id="IPR001304">
    <property type="entry name" value="C-type_lectin-like"/>
</dbReference>
<dbReference type="InterPro" id="IPR016187">
    <property type="entry name" value="CTDL_fold"/>
</dbReference>
<dbReference type="InterPro" id="IPR016186">
    <property type="entry name" value="C-type_lectin-like/link_sf"/>
</dbReference>
<name>A0AAN5D3W9_9BILA</name>
<evidence type="ECO:0000256" key="1">
    <source>
        <dbReference type="ARBA" id="ARBA00023157"/>
    </source>
</evidence>
<keyword evidence="1" id="KW-1015">Disulfide bond</keyword>
<feature type="domain" description="C-type lectin" evidence="2">
    <location>
        <begin position="28"/>
        <end position="128"/>
    </location>
</feature>
<dbReference type="PROSITE" id="PS50041">
    <property type="entry name" value="C_TYPE_LECTIN_2"/>
    <property type="match status" value="2"/>
</dbReference>
<dbReference type="SUPFAM" id="SSF49854">
    <property type="entry name" value="Spermadhesin, CUB domain"/>
    <property type="match status" value="1"/>
</dbReference>
<dbReference type="EMBL" id="BTRK01000005">
    <property type="protein sequence ID" value="GMR55622.1"/>
    <property type="molecule type" value="Genomic_DNA"/>
</dbReference>
<evidence type="ECO:0000313" key="3">
    <source>
        <dbReference type="EMBL" id="GMR55622.1"/>
    </source>
</evidence>
<dbReference type="InterPro" id="IPR035914">
    <property type="entry name" value="Sperma_CUB_dom_sf"/>
</dbReference>
<comment type="caution">
    <text evidence="3">The sequence shown here is derived from an EMBL/GenBank/DDBJ whole genome shotgun (WGS) entry which is preliminary data.</text>
</comment>
<dbReference type="PANTHER" id="PTHR22991:SF40">
    <property type="entry name" value="PROTEIN CBG13490"/>
    <property type="match status" value="1"/>
</dbReference>
<gene>
    <name evidence="3" type="ORF">PMAYCL1PPCAC_25817</name>
</gene>
<dbReference type="Gene3D" id="3.10.100.10">
    <property type="entry name" value="Mannose-Binding Protein A, subunit A"/>
    <property type="match status" value="2"/>
</dbReference>
<proteinExistence type="predicted"/>
<dbReference type="PANTHER" id="PTHR22991">
    <property type="entry name" value="PROTEIN CBG13490"/>
    <property type="match status" value="1"/>
</dbReference>
<accession>A0AAN5D3W9</accession>
<sequence>TEKMDRLILLALLPAIAIACGRDYYLWFDGRCFNPIESNPKACNSNNGDHLPNLKTQDENDAFFKMLPGYFGTPDFYKWRVWIGLTCNGEKFVWNDGTEATYTNFAETTTCDKAKTGRAYIMNYEAKWMEQSGTPEDNNVKTVCEADMKTDSPCDTLELDESSGTCYVLPTYTSWWTYAYDDCEHIYTTLPIIHDKKMNDFVRRTAVSNGILDGVHIGMRKDNFGNFTWTDGSLVDYSNFVPGFPIPGAGDCVAMQTVDGQWINIDCTTSDLRHLCTRPGFFPTNPLPVDSTGCPVQTEFGPGDEIFSPSYPLAPGAVQCDYFLLHPDSNMRAGVEITFLETNTCCDKLTFYEGIFGSKELEHVQGMMYSGTFRVWANSNAMKLRWNSTDGGHIRGFKARMIEKDWS</sequence>
<dbReference type="SUPFAM" id="SSF56436">
    <property type="entry name" value="C-type lectin-like"/>
    <property type="match status" value="2"/>
</dbReference>
<dbReference type="AlphaFoldDB" id="A0AAN5D3W9"/>
<evidence type="ECO:0000259" key="2">
    <source>
        <dbReference type="PROSITE" id="PS50041"/>
    </source>
</evidence>
<dbReference type="SMART" id="SM00034">
    <property type="entry name" value="CLECT"/>
    <property type="match status" value="2"/>
</dbReference>
<feature type="domain" description="C-type lectin" evidence="2">
    <location>
        <begin position="162"/>
        <end position="267"/>
    </location>
</feature>
<dbReference type="InterPro" id="IPR050976">
    <property type="entry name" value="Snaclec"/>
</dbReference>
<feature type="non-terminal residue" evidence="3">
    <location>
        <position position="1"/>
    </location>
</feature>
<keyword evidence="4" id="KW-1185">Reference proteome</keyword>